<name>G7UVJ3_PSEUP</name>
<protein>
    <submittedName>
        <fullName evidence="1">Heme oxygenase</fullName>
    </submittedName>
</protein>
<evidence type="ECO:0000313" key="1">
    <source>
        <dbReference type="EMBL" id="AER55110.1"/>
    </source>
</evidence>
<dbReference type="RefSeq" id="WP_014159288.1">
    <property type="nucleotide sequence ID" value="NC_016147.2"/>
</dbReference>
<organism evidence="1 2">
    <name type="scientific">Pseudoxanthomonas spadix (strain BD-a59)</name>
    <dbReference type="NCBI Taxonomy" id="1045855"/>
    <lineage>
        <taxon>Bacteria</taxon>
        <taxon>Pseudomonadati</taxon>
        <taxon>Pseudomonadota</taxon>
        <taxon>Gammaproteobacteria</taxon>
        <taxon>Lysobacterales</taxon>
        <taxon>Lysobacteraceae</taxon>
        <taxon>Pseudoxanthomonas</taxon>
    </lineage>
</organism>
<dbReference type="eggNOG" id="COG3230">
    <property type="taxonomic scope" value="Bacteria"/>
</dbReference>
<dbReference type="AlphaFoldDB" id="G7UVJ3"/>
<dbReference type="GO" id="GO:0004392">
    <property type="term" value="F:heme oxygenase (decyclizing) activity"/>
    <property type="evidence" value="ECO:0007669"/>
    <property type="project" value="InterPro"/>
</dbReference>
<dbReference type="InterPro" id="IPR016084">
    <property type="entry name" value="Haem_Oase-like_multi-hlx"/>
</dbReference>
<dbReference type="CDD" id="cd19166">
    <property type="entry name" value="HemeO-bac"/>
    <property type="match status" value="1"/>
</dbReference>
<dbReference type="HOGENOM" id="CLU_085041_4_0_6"/>
<dbReference type="KEGG" id="psd:DSC_02285"/>
<proteinExistence type="predicted"/>
<sequence>MSPVPQVEPQSAARFLREVTAQAHARVEALPHMPALAAGTLDRARYVQVLACHLAVLAPWECTHAPWLDTLAAHGWPYRRRAAALRHDLAALEATAPMAPQPAPPADDPARAWGMLYVVEGALLGGRIIARQLRLQQPQLAPALAYLDMGSQDPSAWRRFQGCLEAALADPPSRAQAAAGARAMFARFAHHLSAGVRA</sequence>
<dbReference type="InterPro" id="IPR016053">
    <property type="entry name" value="Haem_Oase-like"/>
</dbReference>
<dbReference type="OrthoDB" id="114943at2"/>
<dbReference type="STRING" id="1045855.DSC_02285"/>
<gene>
    <name evidence="1" type="ordered locus">DSC_02285</name>
</gene>
<evidence type="ECO:0000313" key="2">
    <source>
        <dbReference type="Proteomes" id="UP000005870"/>
    </source>
</evidence>
<dbReference type="Proteomes" id="UP000005870">
    <property type="component" value="Chromosome"/>
</dbReference>
<keyword evidence="2" id="KW-1185">Reference proteome</keyword>
<dbReference type="SUPFAM" id="SSF48613">
    <property type="entry name" value="Heme oxygenase-like"/>
    <property type="match status" value="1"/>
</dbReference>
<dbReference type="Gene3D" id="1.20.910.10">
    <property type="entry name" value="Heme oxygenase-like"/>
    <property type="match status" value="1"/>
</dbReference>
<dbReference type="Pfam" id="PF01126">
    <property type="entry name" value="Heme_oxygenase"/>
    <property type="match status" value="1"/>
</dbReference>
<dbReference type="EMBL" id="CP003093">
    <property type="protein sequence ID" value="AER55110.1"/>
    <property type="molecule type" value="Genomic_DNA"/>
</dbReference>
<reference evidence="1 2" key="1">
    <citation type="journal article" date="2012" name="J. Bacteriol.">
        <title>Complete Genome Sequence of the BTEX-Degrading Bacterium Pseudoxanthomonas spadix BD-a59.</title>
        <authorList>
            <person name="Lee S.H."/>
            <person name="Jin H.M."/>
            <person name="Lee H.J."/>
            <person name="Kim J.M."/>
            <person name="Jeon C.O."/>
        </authorList>
    </citation>
    <scope>NUCLEOTIDE SEQUENCE [LARGE SCALE GENOMIC DNA]</scope>
    <source>
        <strain evidence="1 2">BD-a59</strain>
    </source>
</reference>
<dbReference type="GO" id="GO:0006788">
    <property type="term" value="P:heme oxidation"/>
    <property type="evidence" value="ECO:0007669"/>
    <property type="project" value="InterPro"/>
</dbReference>
<accession>G7UVJ3</accession>